<evidence type="ECO:0000313" key="2">
    <source>
        <dbReference type="EMBL" id="RBP53519.1"/>
    </source>
</evidence>
<proteinExistence type="predicted"/>
<accession>A0A395JPI9</accession>
<dbReference type="InParanoid" id="A0A395JPI9"/>
<feature type="region of interest" description="Disordered" evidence="1">
    <location>
        <begin position="56"/>
        <end position="79"/>
    </location>
</feature>
<dbReference type="EMBL" id="QNRT01000001">
    <property type="protein sequence ID" value="RBP53519.1"/>
    <property type="molecule type" value="Genomic_DNA"/>
</dbReference>
<dbReference type="AlphaFoldDB" id="A0A395JPI9"/>
<name>A0A395JPI9_9GAMM</name>
<keyword evidence="3" id="KW-1185">Reference proteome</keyword>
<evidence type="ECO:0000313" key="3">
    <source>
        <dbReference type="Proteomes" id="UP000253083"/>
    </source>
</evidence>
<feature type="compositionally biased region" description="Basic and acidic residues" evidence="1">
    <location>
        <begin position="65"/>
        <end position="79"/>
    </location>
</feature>
<comment type="caution">
    <text evidence="2">The sequence shown here is derived from an EMBL/GenBank/DDBJ whole genome shotgun (WGS) entry which is preliminary data.</text>
</comment>
<organism evidence="2 3">
    <name type="scientific">Arenicella xantha</name>
    <dbReference type="NCBI Taxonomy" id="644221"/>
    <lineage>
        <taxon>Bacteria</taxon>
        <taxon>Pseudomonadati</taxon>
        <taxon>Pseudomonadota</taxon>
        <taxon>Gammaproteobacteria</taxon>
        <taxon>Arenicellales</taxon>
        <taxon>Arenicellaceae</taxon>
        <taxon>Arenicella</taxon>
    </lineage>
</organism>
<sequence length="79" mass="8435">MRNDQTVKKDDETNEKLATMMDDIVERIEAGEVTKAATVDAEAARAAGVISWGSENGVVVGHLPDGTKADPKDHGLEND</sequence>
<reference evidence="2 3" key="1">
    <citation type="submission" date="2018-06" db="EMBL/GenBank/DDBJ databases">
        <title>Genomic Encyclopedia of Type Strains, Phase IV (KMG-IV): sequencing the most valuable type-strain genomes for metagenomic binning, comparative biology and taxonomic classification.</title>
        <authorList>
            <person name="Goeker M."/>
        </authorList>
    </citation>
    <scope>NUCLEOTIDE SEQUENCE [LARGE SCALE GENOMIC DNA]</scope>
    <source>
        <strain evidence="2 3">DSM 24032</strain>
    </source>
</reference>
<evidence type="ECO:0000256" key="1">
    <source>
        <dbReference type="SAM" id="MobiDB-lite"/>
    </source>
</evidence>
<protein>
    <submittedName>
        <fullName evidence="2">Uncharacterized protein</fullName>
    </submittedName>
</protein>
<dbReference type="RefSeq" id="WP_113953078.1">
    <property type="nucleotide sequence ID" value="NZ_QNRT01000001.1"/>
</dbReference>
<gene>
    <name evidence="2" type="ORF">DFR28_101906</name>
</gene>
<dbReference type="Proteomes" id="UP000253083">
    <property type="component" value="Unassembled WGS sequence"/>
</dbReference>